<feature type="transmembrane region" description="Helical" evidence="6">
    <location>
        <begin position="166"/>
        <end position="184"/>
    </location>
</feature>
<dbReference type="OrthoDB" id="265478at2"/>
<dbReference type="Gene3D" id="3.30.70.120">
    <property type="match status" value="1"/>
</dbReference>
<dbReference type="InterPro" id="IPR003740">
    <property type="entry name" value="YitT"/>
</dbReference>
<evidence type="ECO:0000313" key="8">
    <source>
        <dbReference type="EMBL" id="SFP07466.1"/>
    </source>
</evidence>
<dbReference type="AlphaFoldDB" id="A0A1I5MES1"/>
<feature type="transmembrane region" description="Helical" evidence="6">
    <location>
        <begin position="123"/>
        <end position="145"/>
    </location>
</feature>
<evidence type="ECO:0000259" key="7">
    <source>
        <dbReference type="Pfam" id="PF10035"/>
    </source>
</evidence>
<organism evidence="8 9">
    <name type="scientific">Pseudarcicella hirudinis</name>
    <dbReference type="NCBI Taxonomy" id="1079859"/>
    <lineage>
        <taxon>Bacteria</taxon>
        <taxon>Pseudomonadati</taxon>
        <taxon>Bacteroidota</taxon>
        <taxon>Cytophagia</taxon>
        <taxon>Cytophagales</taxon>
        <taxon>Flectobacillaceae</taxon>
        <taxon>Pseudarcicella</taxon>
    </lineage>
</organism>
<dbReference type="PANTHER" id="PTHR33545">
    <property type="entry name" value="UPF0750 MEMBRANE PROTEIN YITT-RELATED"/>
    <property type="match status" value="1"/>
</dbReference>
<dbReference type="PANTHER" id="PTHR33545:SF3">
    <property type="entry name" value="UPF0750 MEMBRANE PROTEIN YQFU"/>
    <property type="match status" value="1"/>
</dbReference>
<dbReference type="InterPro" id="IPR051461">
    <property type="entry name" value="UPF0750_membrane"/>
</dbReference>
<keyword evidence="9" id="KW-1185">Reference proteome</keyword>
<comment type="subcellular location">
    <subcellularLocation>
        <location evidence="1">Cell membrane</location>
        <topology evidence="1">Multi-pass membrane protein</topology>
    </subcellularLocation>
</comment>
<dbReference type="InterPro" id="IPR019264">
    <property type="entry name" value="DUF2179"/>
</dbReference>
<proteinExistence type="predicted"/>
<keyword evidence="5 6" id="KW-0472">Membrane</keyword>
<sequence length="302" mass="32933">MKTPKLKIFEEPARVQRLVFRQYIKDAILICAGIALATLGLKGFLLPNGFLDGGVTGISLLTSRLTGIDLSILILCINIPFIYIGSKQISKTFAIRTFLAVAGLALVVHFFEMQHLTNDKLLISVFGGFFLGAGIGLAMRGGCVIDGTEVLAVFVSRNSSLSVGDFIAVFNVLLFAASAFLINLETALYSMLSYLSASKTVDFLITGIEEYIGVTVISERAEEIKEVLVKKLAIAVTVYKGEGGFGKNGLVENDRKIIFSVVTRLEVQKLKIEIEKIDPKAFVIQHTINDTKGGMIKKRPLH</sequence>
<accession>A0A1I5MES1</accession>
<reference evidence="8 9" key="1">
    <citation type="submission" date="2016-10" db="EMBL/GenBank/DDBJ databases">
        <authorList>
            <person name="de Groot N.N."/>
        </authorList>
    </citation>
    <scope>NUCLEOTIDE SEQUENCE [LARGE SCALE GENOMIC DNA]</scope>
    <source>
        <strain evidence="9">E92,LMG 26720,CCM 7988</strain>
    </source>
</reference>
<dbReference type="EMBL" id="FOXH01000001">
    <property type="protein sequence ID" value="SFP07466.1"/>
    <property type="molecule type" value="Genomic_DNA"/>
</dbReference>
<dbReference type="Proteomes" id="UP000199306">
    <property type="component" value="Unassembled WGS sequence"/>
</dbReference>
<evidence type="ECO:0000256" key="5">
    <source>
        <dbReference type="ARBA" id="ARBA00023136"/>
    </source>
</evidence>
<evidence type="ECO:0000256" key="3">
    <source>
        <dbReference type="ARBA" id="ARBA00022692"/>
    </source>
</evidence>
<keyword evidence="2" id="KW-1003">Cell membrane</keyword>
<dbReference type="InterPro" id="IPR015867">
    <property type="entry name" value="N-reg_PII/ATP_PRibTrfase_C"/>
</dbReference>
<feature type="transmembrane region" description="Helical" evidence="6">
    <location>
        <begin position="27"/>
        <end position="45"/>
    </location>
</feature>
<protein>
    <submittedName>
        <fullName evidence="8">Uncharacterized membrane-anchored protein YitT, contains DUF161 and DUF2179 domains</fullName>
    </submittedName>
</protein>
<dbReference type="RefSeq" id="WP_092010898.1">
    <property type="nucleotide sequence ID" value="NZ_FOXH01000001.1"/>
</dbReference>
<dbReference type="GO" id="GO:0005886">
    <property type="term" value="C:plasma membrane"/>
    <property type="evidence" value="ECO:0007669"/>
    <property type="project" value="UniProtKB-SubCell"/>
</dbReference>
<feature type="domain" description="DUF2179" evidence="7">
    <location>
        <begin position="236"/>
        <end position="293"/>
    </location>
</feature>
<keyword evidence="3 6" id="KW-0812">Transmembrane</keyword>
<evidence type="ECO:0000256" key="4">
    <source>
        <dbReference type="ARBA" id="ARBA00022989"/>
    </source>
</evidence>
<dbReference type="Pfam" id="PF02588">
    <property type="entry name" value="YitT_membrane"/>
    <property type="match status" value="1"/>
</dbReference>
<dbReference type="STRING" id="1079859.SAMN04515674_101249"/>
<name>A0A1I5MES1_9BACT</name>
<feature type="transmembrane region" description="Helical" evidence="6">
    <location>
        <begin position="93"/>
        <end position="111"/>
    </location>
</feature>
<keyword evidence="4 6" id="KW-1133">Transmembrane helix</keyword>
<feature type="transmembrane region" description="Helical" evidence="6">
    <location>
        <begin position="65"/>
        <end position="86"/>
    </location>
</feature>
<dbReference type="Pfam" id="PF10035">
    <property type="entry name" value="DUF2179"/>
    <property type="match status" value="1"/>
</dbReference>
<evidence type="ECO:0000256" key="1">
    <source>
        <dbReference type="ARBA" id="ARBA00004651"/>
    </source>
</evidence>
<evidence type="ECO:0000256" key="6">
    <source>
        <dbReference type="SAM" id="Phobius"/>
    </source>
</evidence>
<gene>
    <name evidence="8" type="ORF">SAMN04515674_101249</name>
</gene>
<dbReference type="CDD" id="cd16380">
    <property type="entry name" value="YitT_C"/>
    <property type="match status" value="1"/>
</dbReference>
<evidence type="ECO:0000313" key="9">
    <source>
        <dbReference type="Proteomes" id="UP000199306"/>
    </source>
</evidence>
<evidence type="ECO:0000256" key="2">
    <source>
        <dbReference type="ARBA" id="ARBA00022475"/>
    </source>
</evidence>
<dbReference type="PIRSF" id="PIRSF006483">
    <property type="entry name" value="Membrane_protein_YitT"/>
    <property type="match status" value="1"/>
</dbReference>